<feature type="compositionally biased region" description="Polar residues" evidence="3">
    <location>
        <begin position="644"/>
        <end position="655"/>
    </location>
</feature>
<feature type="compositionally biased region" description="Acidic residues" evidence="3">
    <location>
        <begin position="89"/>
        <end position="101"/>
    </location>
</feature>
<dbReference type="Proteomes" id="UP001412239">
    <property type="component" value="Unassembled WGS sequence"/>
</dbReference>
<evidence type="ECO:0000256" key="1">
    <source>
        <dbReference type="ARBA" id="ARBA00022443"/>
    </source>
</evidence>
<keyword evidence="6" id="KW-1185">Reference proteome</keyword>
<dbReference type="PROSITE" id="PS50002">
    <property type="entry name" value="SH3"/>
    <property type="match status" value="1"/>
</dbReference>
<evidence type="ECO:0000259" key="4">
    <source>
        <dbReference type="PROSITE" id="PS50002"/>
    </source>
</evidence>
<feature type="compositionally biased region" description="Basic and acidic residues" evidence="3">
    <location>
        <begin position="330"/>
        <end position="356"/>
    </location>
</feature>
<feature type="compositionally biased region" description="Polar residues" evidence="3">
    <location>
        <begin position="666"/>
        <end position="678"/>
    </location>
</feature>
<dbReference type="PANTHER" id="PTHR47775:SF1">
    <property type="entry name" value="BUD SITE SELECTION PROTEIN 14"/>
    <property type="match status" value="1"/>
</dbReference>
<evidence type="ECO:0000256" key="2">
    <source>
        <dbReference type="PROSITE-ProRule" id="PRU00192"/>
    </source>
</evidence>
<sequence>MMLSLTKKIFGGSDTLDLQSRDRASAQDHSNAPSSPRNTAGFAPSQSQAIRNVSTEQAQAKQVPEKSGDLLQDSDVDEVERDLAGSEEMAGDDGSFDDDEMGDRMSSSPSIADEDIDFEMVYALHTFTATVKGQANATKGEHMVLLDDSNSYWWLVRIVRDASIGYLPAEHIETPTERLARLNKHRNIDLASNMLSDNAHEKSKNPLRKAMRRRNAKTVTFSPPTYVEASEYEYSTDGEEGEREYYAEDEGQDQERDSNDIERVDSGGASSDERSRSAPDSRNSSDTPRDDGDVKVRKNPAPASLRHPDSAVFSDDKTETKKLTLTPNLLRDDATTSVDHVRGRSSMEKSSKRDDGITSPQPGSKDSRKAKKGGSVLGNLFKKRNKKGRKDDEDDLEEWLHSGDRADKQNASISSRESEDSQMESVKKDKEEFHRREEQRRQQAQQALQKQLQQQQREREREGPRKPTVNTGAPSTIRRVESDGSPKSADRENMDDVQVHGPTALQKQSVELHRSDSASKPLSVYAPSGRKRSTSSERRGGETDRGPPAEVKPITMHPLAEPKALETAASKEPIRKPSRDNMRPAYVPNTYQPAPQPSSYSSSGNESGASESGNGHQFPERLSESPEHISYHDAISDRPDMLDLSSSSENTSPIHSSPEIIDRANTLESSSPESHAMTRTWSDWSLRTYFEDDNDVRDMLIVVQQDKSNGSTPKKEHPDIGPLFEDAGTKLADITKRLDGMLGDWLQRKGRARP</sequence>
<dbReference type="PANTHER" id="PTHR47775">
    <property type="entry name" value="BUD SITE SELECTION PROTEIN 14"/>
    <property type="match status" value="1"/>
</dbReference>
<feature type="compositionally biased region" description="Basic and acidic residues" evidence="3">
    <location>
        <begin position="253"/>
        <end position="279"/>
    </location>
</feature>
<feature type="compositionally biased region" description="Basic and acidic residues" evidence="3">
    <location>
        <begin position="456"/>
        <end position="465"/>
    </location>
</feature>
<feature type="compositionally biased region" description="Basic and acidic residues" evidence="3">
    <location>
        <begin position="287"/>
        <end position="296"/>
    </location>
</feature>
<feature type="region of interest" description="Disordered" evidence="3">
    <location>
        <begin position="1"/>
        <end position="112"/>
    </location>
</feature>
<dbReference type="GO" id="GO:0008104">
    <property type="term" value="P:intracellular protein localization"/>
    <property type="evidence" value="ECO:0007669"/>
    <property type="project" value="TreeGrafter"/>
</dbReference>
<dbReference type="SUPFAM" id="SSF50044">
    <property type="entry name" value="SH3-domain"/>
    <property type="match status" value="1"/>
</dbReference>
<gene>
    <name evidence="5" type="ORF">GSTUAT00001490001</name>
</gene>
<feature type="compositionally biased region" description="Basic and acidic residues" evidence="3">
    <location>
        <begin position="478"/>
        <end position="498"/>
    </location>
</feature>
<feature type="compositionally biased region" description="Basic and acidic residues" evidence="3">
    <location>
        <begin position="306"/>
        <end position="322"/>
    </location>
</feature>
<dbReference type="FunFam" id="2.30.30.40:FF:000035">
    <property type="entry name" value="SH3 domain containing protein"/>
    <property type="match status" value="1"/>
</dbReference>
<keyword evidence="1 2" id="KW-0728">SH3 domain</keyword>
<dbReference type="EMBL" id="LN890959">
    <property type="protein sequence ID" value="CUS14439.1"/>
    <property type="molecule type" value="Genomic_DNA"/>
</dbReference>
<proteinExistence type="predicted"/>
<feature type="compositionally biased region" description="Polar residues" evidence="3">
    <location>
        <begin position="27"/>
        <end position="60"/>
    </location>
</feature>
<protein>
    <recommendedName>
        <fullName evidence="4">SH3 domain-containing protein</fullName>
    </recommendedName>
</protein>
<evidence type="ECO:0000313" key="5">
    <source>
        <dbReference type="EMBL" id="CUS14439.1"/>
    </source>
</evidence>
<feature type="compositionally biased region" description="Basic and acidic residues" evidence="3">
    <location>
        <begin position="534"/>
        <end position="547"/>
    </location>
</feature>
<reference evidence="5" key="1">
    <citation type="submission" date="2015-10" db="EMBL/GenBank/DDBJ databases">
        <authorList>
            <person name="Regsiter A."/>
            <person name="william w."/>
        </authorList>
    </citation>
    <scope>NUCLEOTIDE SEQUENCE</scope>
    <source>
        <strain evidence="5">Montdore</strain>
    </source>
</reference>
<feature type="region of interest" description="Disordered" evidence="3">
    <location>
        <begin position="194"/>
        <end position="678"/>
    </location>
</feature>
<feature type="compositionally biased region" description="Low complexity" evidence="3">
    <location>
        <begin position="442"/>
        <end position="455"/>
    </location>
</feature>
<feature type="compositionally biased region" description="Basic and acidic residues" evidence="3">
    <location>
        <begin position="572"/>
        <end position="582"/>
    </location>
</feature>
<feature type="compositionally biased region" description="Acidic residues" evidence="3">
    <location>
        <begin position="230"/>
        <end position="252"/>
    </location>
</feature>
<dbReference type="AlphaFoldDB" id="A0A292Q3R6"/>
<dbReference type="InterPro" id="IPR053039">
    <property type="entry name" value="Polarity_Bud-Selection_Reg"/>
</dbReference>
<feature type="compositionally biased region" description="Basic and acidic residues" evidence="3">
    <location>
        <begin position="425"/>
        <end position="441"/>
    </location>
</feature>
<feature type="domain" description="SH3" evidence="4">
    <location>
        <begin position="116"/>
        <end position="177"/>
    </location>
</feature>
<name>A0A292Q3R6_9PEZI</name>
<feature type="compositionally biased region" description="Basic and acidic residues" evidence="3">
    <location>
        <begin position="398"/>
        <end position="408"/>
    </location>
</feature>
<dbReference type="GO" id="GO:0051286">
    <property type="term" value="C:cell tip"/>
    <property type="evidence" value="ECO:0007669"/>
    <property type="project" value="TreeGrafter"/>
</dbReference>
<dbReference type="GO" id="GO:0015630">
    <property type="term" value="C:microtubule cytoskeleton"/>
    <property type="evidence" value="ECO:0007669"/>
    <property type="project" value="TreeGrafter"/>
</dbReference>
<dbReference type="GO" id="GO:0030950">
    <property type="term" value="P:establishment or maintenance of actin cytoskeleton polarity"/>
    <property type="evidence" value="ECO:0007669"/>
    <property type="project" value="TreeGrafter"/>
</dbReference>
<feature type="compositionally biased region" description="Basic residues" evidence="3">
    <location>
        <begin position="205"/>
        <end position="216"/>
    </location>
</feature>
<evidence type="ECO:0000256" key="3">
    <source>
        <dbReference type="SAM" id="MobiDB-lite"/>
    </source>
</evidence>
<dbReference type="Gene3D" id="2.30.30.40">
    <property type="entry name" value="SH3 Domains"/>
    <property type="match status" value="1"/>
</dbReference>
<evidence type="ECO:0000313" key="6">
    <source>
        <dbReference type="Proteomes" id="UP001412239"/>
    </source>
</evidence>
<dbReference type="InterPro" id="IPR036028">
    <property type="entry name" value="SH3-like_dom_sf"/>
</dbReference>
<accession>A0A292Q3R6</accession>
<organism evidence="5 6">
    <name type="scientific">Tuber aestivum</name>
    <name type="common">summer truffle</name>
    <dbReference type="NCBI Taxonomy" id="59557"/>
    <lineage>
        <taxon>Eukaryota</taxon>
        <taxon>Fungi</taxon>
        <taxon>Dikarya</taxon>
        <taxon>Ascomycota</taxon>
        <taxon>Pezizomycotina</taxon>
        <taxon>Pezizomycetes</taxon>
        <taxon>Pezizales</taxon>
        <taxon>Tuberaceae</taxon>
        <taxon>Tuber</taxon>
    </lineage>
</organism>
<feature type="compositionally biased region" description="Low complexity" evidence="3">
    <location>
        <begin position="591"/>
        <end position="615"/>
    </location>
</feature>
<feature type="compositionally biased region" description="Basic and acidic residues" evidence="3">
    <location>
        <begin position="618"/>
        <end position="641"/>
    </location>
</feature>
<dbReference type="SMART" id="SM00326">
    <property type="entry name" value="SH3"/>
    <property type="match status" value="1"/>
</dbReference>
<dbReference type="InterPro" id="IPR001452">
    <property type="entry name" value="SH3_domain"/>
</dbReference>